<dbReference type="AlphaFoldDB" id="A0A1Z4BM32"/>
<dbReference type="EMBL" id="CP022022">
    <property type="protein sequence ID" value="ASF42315.1"/>
    <property type="molecule type" value="Genomic_DNA"/>
</dbReference>
<evidence type="ECO:0000313" key="1">
    <source>
        <dbReference type="EMBL" id="ASF42315.1"/>
    </source>
</evidence>
<gene>
    <name evidence="1" type="ORF">CBG49_04000</name>
</gene>
<dbReference type="RefSeq" id="WP_088593479.1">
    <property type="nucleotide sequence ID" value="NZ_CP022022.1"/>
</dbReference>
<keyword evidence="2" id="KW-1185">Reference proteome</keyword>
<proteinExistence type="predicted"/>
<name>A0A1Z4BM32_9FLAO</name>
<reference evidence="2" key="1">
    <citation type="submission" date="2017-06" db="EMBL/GenBank/DDBJ databases">
        <title>Complete genome sequence of Capnocytophaga sp. KCOM 1579 (=ChDC OS43) isolated from a human refractory periapical abscess lesion.</title>
        <authorList>
            <person name="Kook J.-K."/>
            <person name="Park S.-N."/>
            <person name="Lim Y.K."/>
            <person name="Roh H."/>
        </authorList>
    </citation>
    <scope>NUCLEOTIDE SEQUENCE [LARGE SCALE GENOMIC DNA]</scope>
    <source>
        <strain evidence="2">ChDC OS43</strain>
    </source>
</reference>
<protein>
    <recommendedName>
        <fullName evidence="3">Bacterial Ig-like domain-containing protein</fullName>
    </recommendedName>
</protein>
<sequence length="187" mass="20015">MAKSINNIVTEGLSGRIGKQIVFSQRNGETIVSKFPVRTKKPTAKQIAQQTKFSSAIAYGKNALQDNSLKVLYTTEAQKRKGVSAYNLAVADFLKAPVIENVDVSAYKGAASGEKITITVTDNFKVTTVKVAIINSDDTPVEQGEATLLEGKWVYSTTATNAALSGDKVVVTATDRPGNKTVKETTL</sequence>
<evidence type="ECO:0008006" key="3">
    <source>
        <dbReference type="Google" id="ProtNLM"/>
    </source>
</evidence>
<organism evidence="1 2">
    <name type="scientific">Capnocytophaga endodontalis</name>
    <dbReference type="NCBI Taxonomy" id="2708117"/>
    <lineage>
        <taxon>Bacteria</taxon>
        <taxon>Pseudomonadati</taxon>
        <taxon>Bacteroidota</taxon>
        <taxon>Flavobacteriia</taxon>
        <taxon>Flavobacteriales</taxon>
        <taxon>Flavobacteriaceae</taxon>
        <taxon>Capnocytophaga</taxon>
    </lineage>
</organism>
<accession>A0A1Z4BM32</accession>
<dbReference type="Proteomes" id="UP000197007">
    <property type="component" value="Chromosome"/>
</dbReference>
<dbReference type="KEGG" id="capn:CBG49_04000"/>
<evidence type="ECO:0000313" key="2">
    <source>
        <dbReference type="Proteomes" id="UP000197007"/>
    </source>
</evidence>